<keyword evidence="4 6" id="KW-0663">Pyridoxal phosphate</keyword>
<dbReference type="SUPFAM" id="SSF53383">
    <property type="entry name" value="PLP-dependent transferases"/>
    <property type="match status" value="1"/>
</dbReference>
<evidence type="ECO:0000256" key="2">
    <source>
        <dbReference type="ARBA" id="ARBA00022576"/>
    </source>
</evidence>
<dbReference type="Gene3D" id="3.40.640.10">
    <property type="entry name" value="Type I PLP-dependent aspartate aminotransferase-like (Major domain)"/>
    <property type="match status" value="1"/>
</dbReference>
<dbReference type="Proteomes" id="UP001257627">
    <property type="component" value="Unassembled WGS sequence"/>
</dbReference>
<dbReference type="Gene3D" id="3.90.1150.10">
    <property type="entry name" value="Aspartate Aminotransferase, domain 1"/>
    <property type="match status" value="1"/>
</dbReference>
<gene>
    <name evidence="7" type="ORF">PU648_33940</name>
</gene>
<dbReference type="PIRSF" id="PIRSF000390">
    <property type="entry name" value="PLP_StrS"/>
    <property type="match status" value="1"/>
</dbReference>
<dbReference type="PANTHER" id="PTHR30244:SF34">
    <property type="entry name" value="DTDP-4-AMINO-4,6-DIDEOXYGALACTOSE TRANSAMINASE"/>
    <property type="match status" value="1"/>
</dbReference>
<keyword evidence="3" id="KW-0808">Transferase</keyword>
<comment type="caution">
    <text evidence="7">The sequence shown here is derived from an EMBL/GenBank/DDBJ whole genome shotgun (WGS) entry which is preliminary data.</text>
</comment>
<proteinExistence type="inferred from homology"/>
<sequence length="387" mass="43091">MIKLIKSSFHHESETKRALADFVLRQDVLSMNEQCRAFEEAFAARQECRHAVFVGNGSVANLLLVQTLLNQGRLRRGDRVGVSALTWPTNVMPLIQLGLEPVAIDCELDTLNISPRNLETHVSGLRALFLTNVLGFCDDLPALRDLCDDQSVLLLEDNCEALGSSMAGTLLGNFSLASTFSFFVGHHLSTIEGGMICTDDEELHDGLLISRAHGWDRNLAVDRQAGLRAEAGVDDFHAKYTFYDLASNFRPTEINGFIGNRQIPYWDEIVGARAANFERFQQAMTGNGDVHQYDLTHMDTVSNFAMPVVCRTPELARKYRAEFEAAGVEIRPVIAGDITRQPFYRKYVRDTAERPVARLVHTNGFYFGNNPELTGDELATLCDLVCG</sequence>
<evidence type="ECO:0000256" key="4">
    <source>
        <dbReference type="ARBA" id="ARBA00022898"/>
    </source>
</evidence>
<dbReference type="Pfam" id="PF01041">
    <property type="entry name" value="DegT_DnrJ_EryC1"/>
    <property type="match status" value="1"/>
</dbReference>
<evidence type="ECO:0000313" key="8">
    <source>
        <dbReference type="Proteomes" id="UP001257627"/>
    </source>
</evidence>
<evidence type="ECO:0000256" key="5">
    <source>
        <dbReference type="ARBA" id="ARBA00038398"/>
    </source>
</evidence>
<dbReference type="RefSeq" id="WP_143608147.1">
    <property type="nucleotide sequence ID" value="NZ_JARAKF010000001.1"/>
</dbReference>
<evidence type="ECO:0000256" key="6">
    <source>
        <dbReference type="RuleBase" id="RU004508"/>
    </source>
</evidence>
<name>A0ABU3UTK3_9ACTN</name>
<evidence type="ECO:0000256" key="1">
    <source>
        <dbReference type="ARBA" id="ARBA00001933"/>
    </source>
</evidence>
<comment type="similarity">
    <text evidence="5">Belongs to the DegT/DnrJ/EryC1 family. L-glutamine:2-deoxy-scyllo-inosose/scyllo-inosose aminotransferase subfamily.</text>
</comment>
<accession>A0ABU3UTK3</accession>
<reference evidence="7 8" key="1">
    <citation type="submission" date="2023-02" db="EMBL/GenBank/DDBJ databases">
        <authorList>
            <person name="Maleckis M."/>
        </authorList>
    </citation>
    <scope>NUCLEOTIDE SEQUENCE [LARGE SCALE GENOMIC DNA]</scope>
    <source>
        <strain evidence="7 8">P8-A2</strain>
    </source>
</reference>
<keyword evidence="2 7" id="KW-0032">Aminotransferase</keyword>
<dbReference type="EMBL" id="JARAKF010000001">
    <property type="protein sequence ID" value="MDU8997259.1"/>
    <property type="molecule type" value="Genomic_DNA"/>
</dbReference>
<dbReference type="InterPro" id="IPR015424">
    <property type="entry name" value="PyrdxlP-dep_Trfase"/>
</dbReference>
<comment type="cofactor">
    <cofactor evidence="1">
        <name>pyridoxal 5'-phosphate</name>
        <dbReference type="ChEBI" id="CHEBI:597326"/>
    </cofactor>
</comment>
<dbReference type="PANTHER" id="PTHR30244">
    <property type="entry name" value="TRANSAMINASE"/>
    <property type="match status" value="1"/>
</dbReference>
<dbReference type="InterPro" id="IPR015422">
    <property type="entry name" value="PyrdxlP-dep_Trfase_small"/>
</dbReference>
<organism evidence="7 8">
    <name type="scientific">Streptomyces mirabilis</name>
    <dbReference type="NCBI Taxonomy" id="68239"/>
    <lineage>
        <taxon>Bacteria</taxon>
        <taxon>Bacillati</taxon>
        <taxon>Actinomycetota</taxon>
        <taxon>Actinomycetes</taxon>
        <taxon>Kitasatosporales</taxon>
        <taxon>Streptomycetaceae</taxon>
        <taxon>Streptomyces</taxon>
    </lineage>
</organism>
<dbReference type="InterPro" id="IPR000653">
    <property type="entry name" value="DegT/StrS_aminotransferase"/>
</dbReference>
<evidence type="ECO:0000256" key="3">
    <source>
        <dbReference type="ARBA" id="ARBA00022679"/>
    </source>
</evidence>
<protein>
    <submittedName>
        <fullName evidence="7">DegT/DnrJ/EryC1/StrS aminotransferase family protein</fullName>
    </submittedName>
</protein>
<dbReference type="InterPro" id="IPR015421">
    <property type="entry name" value="PyrdxlP-dep_Trfase_major"/>
</dbReference>
<evidence type="ECO:0000313" key="7">
    <source>
        <dbReference type="EMBL" id="MDU8997259.1"/>
    </source>
</evidence>
<keyword evidence="8" id="KW-1185">Reference proteome</keyword>
<dbReference type="GO" id="GO:0008483">
    <property type="term" value="F:transaminase activity"/>
    <property type="evidence" value="ECO:0007669"/>
    <property type="project" value="UniProtKB-KW"/>
</dbReference>